<organism evidence="1 2">
    <name type="scientific">Dyadobacter jejuensis</name>
    <dbReference type="NCBI Taxonomy" id="1082580"/>
    <lineage>
        <taxon>Bacteria</taxon>
        <taxon>Pseudomonadati</taxon>
        <taxon>Bacteroidota</taxon>
        <taxon>Cytophagia</taxon>
        <taxon>Cytophagales</taxon>
        <taxon>Spirosomataceae</taxon>
        <taxon>Dyadobacter</taxon>
    </lineage>
</organism>
<reference evidence="1 2" key="1">
    <citation type="submission" date="2018-03" db="EMBL/GenBank/DDBJ databases">
        <title>Genomic Encyclopedia of Archaeal and Bacterial Type Strains, Phase II (KMG-II): from individual species to whole genera.</title>
        <authorList>
            <person name="Goeker M."/>
        </authorList>
    </citation>
    <scope>NUCLEOTIDE SEQUENCE [LARGE SCALE GENOMIC DNA]</scope>
    <source>
        <strain evidence="1 2">DSM 100346</strain>
    </source>
</reference>
<evidence type="ECO:0000313" key="2">
    <source>
        <dbReference type="Proteomes" id="UP000245880"/>
    </source>
</evidence>
<dbReference type="EMBL" id="QGDT01000038">
    <property type="protein sequence ID" value="PWJ51228.1"/>
    <property type="molecule type" value="Genomic_DNA"/>
</dbReference>
<dbReference type="AlphaFoldDB" id="A0A316A1X6"/>
<evidence type="ECO:0000313" key="1">
    <source>
        <dbReference type="EMBL" id="PWJ51228.1"/>
    </source>
</evidence>
<protein>
    <recommendedName>
        <fullName evidence="3">Tn3 transposase DDE domain-containing protein</fullName>
    </recommendedName>
</protein>
<name>A0A316A1X6_9BACT</name>
<sequence>MVKALVQSSPVSWTHVNLRGKFDFSEDVLKGSVDFDLEEILNFENNK</sequence>
<keyword evidence="2" id="KW-1185">Reference proteome</keyword>
<proteinExistence type="predicted"/>
<comment type="caution">
    <text evidence="1">The sequence shown here is derived from an EMBL/GenBank/DDBJ whole genome shotgun (WGS) entry which is preliminary data.</text>
</comment>
<gene>
    <name evidence="1" type="ORF">CLV98_1385</name>
</gene>
<evidence type="ECO:0008006" key="3">
    <source>
        <dbReference type="Google" id="ProtNLM"/>
    </source>
</evidence>
<dbReference type="Proteomes" id="UP000245880">
    <property type="component" value="Unassembled WGS sequence"/>
</dbReference>
<accession>A0A316A1X6</accession>